<sequence>MVHKSDLVVIGICVGLALGILIATLVFFGLRWYKRRAHLRQSSNERSVATHPIRVNGLGTSIDYSASLSNSIAVKESECPQKNSQGSWWSNQSKDRFVSASGIPRYAYKDIQKATQNFTTILGQGAFGPVYKATMPTGGVAAVKVLASNSHQGEKEFQTEVCLLGRLHHRNLVNLIGYCVDKGKYMLIYEFMSNGSLANLLYSEEQFLSWDERLQIALDVSHGIEYLHEGAVPPVIHRDLKSANILLDHSMRAKVADFGLSKEEVFDGRNSGLKGTYGYIDPAYMSSDKFTMKSDIYSFGVIIFELITAIHPHQNLMEYVNLAAMSSDGIDEILDKQLVGACKIEEVRDLARIGHKCLLKSPRKRPSIGEVTQAIMKIKQRRLAKEDRMSFADGEFSRVVSRIEDQQIELSKLAEMKDRHEEC</sequence>
<accession>A0ACC1X7T4</accession>
<proteinExistence type="predicted"/>
<dbReference type="EMBL" id="CM051404">
    <property type="protein sequence ID" value="KAJ4707219.1"/>
    <property type="molecule type" value="Genomic_DNA"/>
</dbReference>
<keyword evidence="2" id="KW-1185">Reference proteome</keyword>
<dbReference type="Proteomes" id="UP001164539">
    <property type="component" value="Chromosome 11"/>
</dbReference>
<comment type="caution">
    <text evidence="1">The sequence shown here is derived from an EMBL/GenBank/DDBJ whole genome shotgun (WGS) entry which is preliminary data.</text>
</comment>
<evidence type="ECO:0000313" key="2">
    <source>
        <dbReference type="Proteomes" id="UP001164539"/>
    </source>
</evidence>
<protein>
    <submittedName>
        <fullName evidence="1">Receptor-like protein kinase</fullName>
    </submittedName>
</protein>
<reference evidence="1 2" key="1">
    <citation type="journal article" date="2023" name="Science">
        <title>Complex scaffold remodeling in plant triterpene biosynthesis.</title>
        <authorList>
            <person name="De La Pena R."/>
            <person name="Hodgson H."/>
            <person name="Liu J.C."/>
            <person name="Stephenson M.J."/>
            <person name="Martin A.C."/>
            <person name="Owen C."/>
            <person name="Harkess A."/>
            <person name="Leebens-Mack J."/>
            <person name="Jimenez L.E."/>
            <person name="Osbourn A."/>
            <person name="Sattely E.S."/>
        </authorList>
    </citation>
    <scope>NUCLEOTIDE SEQUENCE [LARGE SCALE GENOMIC DNA]</scope>
    <source>
        <strain evidence="2">cv. JPN11</strain>
        <tissue evidence="1">Leaf</tissue>
    </source>
</reference>
<gene>
    <name evidence="1" type="ORF">OWV82_020769</name>
</gene>
<name>A0ACC1X7T4_MELAZ</name>
<evidence type="ECO:0000313" key="1">
    <source>
        <dbReference type="EMBL" id="KAJ4707219.1"/>
    </source>
</evidence>
<organism evidence="1 2">
    <name type="scientific">Melia azedarach</name>
    <name type="common">Chinaberry tree</name>
    <dbReference type="NCBI Taxonomy" id="155640"/>
    <lineage>
        <taxon>Eukaryota</taxon>
        <taxon>Viridiplantae</taxon>
        <taxon>Streptophyta</taxon>
        <taxon>Embryophyta</taxon>
        <taxon>Tracheophyta</taxon>
        <taxon>Spermatophyta</taxon>
        <taxon>Magnoliopsida</taxon>
        <taxon>eudicotyledons</taxon>
        <taxon>Gunneridae</taxon>
        <taxon>Pentapetalae</taxon>
        <taxon>rosids</taxon>
        <taxon>malvids</taxon>
        <taxon>Sapindales</taxon>
        <taxon>Meliaceae</taxon>
        <taxon>Melia</taxon>
    </lineage>
</organism>